<feature type="region of interest" description="Disordered" evidence="1">
    <location>
        <begin position="292"/>
        <end position="326"/>
    </location>
</feature>
<reference evidence="3" key="1">
    <citation type="journal article" date="2021" name="Nat. Commun.">
        <title>Genetic determinants of endophytism in the Arabidopsis root mycobiome.</title>
        <authorList>
            <person name="Mesny F."/>
            <person name="Miyauchi S."/>
            <person name="Thiergart T."/>
            <person name="Pickel B."/>
            <person name="Atanasova L."/>
            <person name="Karlsson M."/>
            <person name="Huettel B."/>
            <person name="Barry K.W."/>
            <person name="Haridas S."/>
            <person name="Chen C."/>
            <person name="Bauer D."/>
            <person name="Andreopoulos W."/>
            <person name="Pangilinan J."/>
            <person name="LaButti K."/>
            <person name="Riley R."/>
            <person name="Lipzen A."/>
            <person name="Clum A."/>
            <person name="Drula E."/>
            <person name="Henrissat B."/>
            <person name="Kohler A."/>
            <person name="Grigoriev I.V."/>
            <person name="Martin F.M."/>
            <person name="Hacquard S."/>
        </authorList>
    </citation>
    <scope>NUCLEOTIDE SEQUENCE</scope>
    <source>
        <strain evidence="3">MPI-SDFR-AT-0117</strain>
    </source>
</reference>
<evidence type="ECO:0000259" key="2">
    <source>
        <dbReference type="Pfam" id="PF06985"/>
    </source>
</evidence>
<dbReference type="OrthoDB" id="3486565at2759"/>
<comment type="caution">
    <text evidence="3">The sequence shown here is derived from an EMBL/GenBank/DDBJ whole genome shotgun (WGS) entry which is preliminary data.</text>
</comment>
<sequence length="326" mass="36639">MAEFRLQSHIYVWGTQGNLTTTTATLPLLSQPTPLTTLPRTIRDACEITCLIGLRHIWVDALCIVQDDETEKAIEIANMAAVYWDAYLQIAAMHSRGATDGLLRPPDGPALTPEEMAEHRLVMTACRSLKQRVWDDRLLARYPLLTRGWTFQERILARRCVHFTNVDLVWECKRERWFEVSTLNGSDGPTKTAINNLSGAFLQCVRLAHSSTPEKFGSLAWSVPVWRQFVMSYSKRYLTDMDDRLLAISGIAGMIRGEIHGAKYAAGLWTDAMPFDLLWRCDMSSGDRLKTAKKRGPSWSWASSASKSSAYMSMPQQAYSGKSPAA</sequence>
<gene>
    <name evidence="3" type="ORF">F5X68DRAFT_225807</name>
</gene>
<accession>A0A9P8V0Y7</accession>
<dbReference type="PANTHER" id="PTHR33112:SF16">
    <property type="entry name" value="HETEROKARYON INCOMPATIBILITY DOMAIN-CONTAINING PROTEIN"/>
    <property type="match status" value="1"/>
</dbReference>
<dbReference type="InterPro" id="IPR010730">
    <property type="entry name" value="HET"/>
</dbReference>
<proteinExistence type="predicted"/>
<dbReference type="Pfam" id="PF06985">
    <property type="entry name" value="HET"/>
    <property type="match status" value="1"/>
</dbReference>
<dbReference type="PANTHER" id="PTHR33112">
    <property type="entry name" value="DOMAIN PROTEIN, PUTATIVE-RELATED"/>
    <property type="match status" value="1"/>
</dbReference>
<keyword evidence="4" id="KW-1185">Reference proteome</keyword>
<feature type="compositionally biased region" description="Low complexity" evidence="1">
    <location>
        <begin position="298"/>
        <end position="310"/>
    </location>
</feature>
<feature type="domain" description="Heterokaryon incompatibility" evidence="2">
    <location>
        <begin position="11"/>
        <end position="153"/>
    </location>
</feature>
<protein>
    <submittedName>
        <fullName evidence="3">Heterokaryon incompatibility protein-domain-containing protein</fullName>
    </submittedName>
</protein>
<dbReference type="AlphaFoldDB" id="A0A9P8V0Y7"/>
<dbReference type="EMBL" id="JAGSXJ010000044">
    <property type="protein sequence ID" value="KAH6662896.1"/>
    <property type="molecule type" value="Genomic_DNA"/>
</dbReference>
<evidence type="ECO:0000313" key="3">
    <source>
        <dbReference type="EMBL" id="KAH6662896.1"/>
    </source>
</evidence>
<evidence type="ECO:0000313" key="4">
    <source>
        <dbReference type="Proteomes" id="UP000770015"/>
    </source>
</evidence>
<organism evidence="3 4">
    <name type="scientific">Plectosphaerella plurivora</name>
    <dbReference type="NCBI Taxonomy" id="936078"/>
    <lineage>
        <taxon>Eukaryota</taxon>
        <taxon>Fungi</taxon>
        <taxon>Dikarya</taxon>
        <taxon>Ascomycota</taxon>
        <taxon>Pezizomycotina</taxon>
        <taxon>Sordariomycetes</taxon>
        <taxon>Hypocreomycetidae</taxon>
        <taxon>Glomerellales</taxon>
        <taxon>Plectosphaerellaceae</taxon>
        <taxon>Plectosphaerella</taxon>
    </lineage>
</organism>
<dbReference type="Proteomes" id="UP000770015">
    <property type="component" value="Unassembled WGS sequence"/>
</dbReference>
<name>A0A9P8V0Y7_9PEZI</name>
<evidence type="ECO:0000256" key="1">
    <source>
        <dbReference type="SAM" id="MobiDB-lite"/>
    </source>
</evidence>